<keyword evidence="3" id="KW-1185">Reference proteome</keyword>
<proteinExistence type="predicted"/>
<gene>
    <name evidence="2" type="ORF">EV643_108190</name>
</gene>
<dbReference type="Proteomes" id="UP000295388">
    <property type="component" value="Unassembled WGS sequence"/>
</dbReference>
<keyword evidence="2" id="KW-0282">Flagellum</keyword>
<dbReference type="EMBL" id="SNWQ01000008">
    <property type="protein sequence ID" value="TDO47876.1"/>
    <property type="molecule type" value="Genomic_DNA"/>
</dbReference>
<comment type="caution">
    <text evidence="2">The sequence shown here is derived from an EMBL/GenBank/DDBJ whole genome shotgun (WGS) entry which is preliminary data.</text>
</comment>
<feature type="region of interest" description="Disordered" evidence="1">
    <location>
        <begin position="1"/>
        <end position="303"/>
    </location>
</feature>
<evidence type="ECO:0000313" key="2">
    <source>
        <dbReference type="EMBL" id="TDO47876.1"/>
    </source>
</evidence>
<feature type="compositionally biased region" description="Low complexity" evidence="1">
    <location>
        <begin position="9"/>
        <end position="41"/>
    </location>
</feature>
<accession>A0A4R6KDK8</accession>
<evidence type="ECO:0000313" key="3">
    <source>
        <dbReference type="Proteomes" id="UP000295388"/>
    </source>
</evidence>
<feature type="compositionally biased region" description="Pro residues" evidence="1">
    <location>
        <begin position="95"/>
        <end position="105"/>
    </location>
</feature>
<evidence type="ECO:0000256" key="1">
    <source>
        <dbReference type="SAM" id="MobiDB-lite"/>
    </source>
</evidence>
<keyword evidence="2" id="KW-0969">Cilium</keyword>
<dbReference type="SUPFAM" id="SSF52540">
    <property type="entry name" value="P-loop containing nucleoside triphosphate hydrolases"/>
    <property type="match status" value="1"/>
</dbReference>
<feature type="compositionally biased region" description="Pro residues" evidence="1">
    <location>
        <begin position="119"/>
        <end position="146"/>
    </location>
</feature>
<feature type="compositionally biased region" description="Low complexity" evidence="1">
    <location>
        <begin position="56"/>
        <end position="94"/>
    </location>
</feature>
<sequence>MNRLDDDATAAANAAAPTGQPAGPPQSAGQPAPGAPVQQQPTMPPPPVPSGGGWGAPVPSQEQQPPYAQQQRDAQQSNAPQQQYGPPQQYQQPQYGPPGQQPYYPPQQYDQGGYQQQYAPPPPPQQPQYPPPPPEYPQYQQPPAPQYDPQQYQQQPPPPQQPQYEQPPYGVTPPVPPAPYEQYPQQQYGPPPQQPQYQQPEPQHPRYEQQTPQYQQPAPQQPQYEQPAPYQQPAQQYQQPVQYDPNYGPSPQGGGAWDGPPPQDSGGWDSPGPEGPGTHAYTPTYHDPLAGPLPVVSDSVGLEHEDRPGAGGFFRRIGRFAAEAAYIAGASGRMQRDVENIAIIRRPIGIGRMIGVMGPVPSSGTSIVTALLADTIAAQRTDLVLAVDACPREGKLTHRLENGVANAPNSRVQLARAEPTADAISDVLAARNVGGANQIPLSLVDCPAGLYEEATAYVAGASHAVALVIPSSRDDALNSINELDRLTPDGQHMLVQKGLVIIAENHPDDPEPVRWLQSAVSDRGLGYVVLPYDDHLARAWPLRPEALDPATRRAVLELTARLIERATTR</sequence>
<organism evidence="2 3">
    <name type="scientific">Kribbella caucasensis</name>
    <dbReference type="NCBI Taxonomy" id="2512215"/>
    <lineage>
        <taxon>Bacteria</taxon>
        <taxon>Bacillati</taxon>
        <taxon>Actinomycetota</taxon>
        <taxon>Actinomycetes</taxon>
        <taxon>Propionibacteriales</taxon>
        <taxon>Kribbellaceae</taxon>
        <taxon>Kribbella</taxon>
    </lineage>
</organism>
<feature type="compositionally biased region" description="Low complexity" evidence="1">
    <location>
        <begin position="208"/>
        <end position="243"/>
    </location>
</feature>
<name>A0A4R6KDK8_9ACTN</name>
<dbReference type="InterPro" id="IPR027417">
    <property type="entry name" value="P-loop_NTPase"/>
</dbReference>
<keyword evidence="2" id="KW-0966">Cell projection</keyword>
<dbReference type="Gene3D" id="3.40.50.300">
    <property type="entry name" value="P-loop containing nucleotide triphosphate hydrolases"/>
    <property type="match status" value="1"/>
</dbReference>
<feature type="compositionally biased region" description="Low complexity" evidence="1">
    <location>
        <begin position="106"/>
        <end position="118"/>
    </location>
</feature>
<reference evidence="2 3" key="1">
    <citation type="submission" date="2019-03" db="EMBL/GenBank/DDBJ databases">
        <title>Genomic Encyclopedia of Type Strains, Phase III (KMG-III): the genomes of soil and plant-associated and newly described type strains.</title>
        <authorList>
            <person name="Whitman W."/>
        </authorList>
    </citation>
    <scope>NUCLEOTIDE SEQUENCE [LARGE SCALE GENOMIC DNA]</scope>
    <source>
        <strain evidence="2 3">VKM Ac-2527</strain>
    </source>
</reference>
<dbReference type="AlphaFoldDB" id="A0A4R6KDK8"/>
<protein>
    <submittedName>
        <fullName evidence="2">MinD-like ATPase involved in chromosome partitioning or flagellar assembly</fullName>
    </submittedName>
</protein>
<feature type="compositionally biased region" description="Pro residues" evidence="1">
    <location>
        <begin position="170"/>
        <end position="179"/>
    </location>
</feature>